<feature type="transmembrane region" description="Helical" evidence="1">
    <location>
        <begin position="360"/>
        <end position="381"/>
    </location>
</feature>
<feature type="transmembrane region" description="Helical" evidence="1">
    <location>
        <begin position="66"/>
        <end position="89"/>
    </location>
</feature>
<feature type="transmembrane region" description="Helical" evidence="1">
    <location>
        <begin position="154"/>
        <end position="175"/>
    </location>
</feature>
<keyword evidence="1" id="KW-0472">Membrane</keyword>
<dbReference type="Pfam" id="PF16962">
    <property type="entry name" value="ABC_export"/>
    <property type="match status" value="1"/>
</dbReference>
<gene>
    <name evidence="2" type="ORF">OP10G_1581</name>
</gene>
<dbReference type="InterPro" id="IPR031584">
    <property type="entry name" value="Put_ABC_export"/>
</dbReference>
<organism evidence="2 3">
    <name type="scientific">Fimbriimonas ginsengisoli Gsoil 348</name>
    <dbReference type="NCBI Taxonomy" id="661478"/>
    <lineage>
        <taxon>Bacteria</taxon>
        <taxon>Bacillati</taxon>
        <taxon>Armatimonadota</taxon>
        <taxon>Fimbriimonadia</taxon>
        <taxon>Fimbriimonadales</taxon>
        <taxon>Fimbriimonadaceae</taxon>
        <taxon>Fimbriimonas</taxon>
    </lineage>
</organism>
<feature type="transmembrane region" description="Helical" evidence="1">
    <location>
        <begin position="187"/>
        <end position="206"/>
    </location>
</feature>
<dbReference type="Proteomes" id="UP000027982">
    <property type="component" value="Chromosome"/>
</dbReference>
<feature type="transmembrane region" description="Helical" evidence="1">
    <location>
        <begin position="479"/>
        <end position="500"/>
    </location>
</feature>
<dbReference type="HOGENOM" id="CLU_487245_0_0_0"/>
<feature type="transmembrane region" description="Helical" evidence="1">
    <location>
        <begin position="402"/>
        <end position="423"/>
    </location>
</feature>
<sequence length="559" mass="59961">MRAIALLSFFKLRNSLRTAFTDPRKLIPLIILVGFFGLSIFVGSFGGGGAPPSQNAATLNPTALRVVATLTIILLALATVDSGLGDALLALSRADVDYLFPSPVSRRVVLAYRLPSLLFSALFQGFFLLFAFKMATNMVTPSARDMGPEVSPGWVPTAALALCVGTYLNLALFVAMAAPSRQVIRKYHTAGIIGFALIMAAIGWQKGWAGMSAAVDSAFIRILFFPVTLASDALVSFAFHRPTGASIGWLLLAYLGSFIPMFATNANWYEQSIVSTDRIASFRKAAQGGYASMMAAKAQTHQHRARREYTIRPFGEGAVALFWAHLCAAGKRPTANFITPLLIGVGIGLFAAATQAQDAAMAYVVLGVMCLYGSMLFLGAARTASEAAVRRRELVAPLPIRGWESVSADLAVPMVSLLLFSFGTSAVLLVARVAYMPLVVFGLLVLFPLRTAARMALQYTLVLGYPDFSDKLQQLLGQFAYWLFAAPLIAGEIVLCLPAIFLKSLWLGAVTLAAFEGGLVFLLVALAGKASERAVATGEPVRIFSIVGIRRKKRPEVRA</sequence>
<feature type="transmembrane region" description="Helical" evidence="1">
    <location>
        <begin position="506"/>
        <end position="527"/>
    </location>
</feature>
<feature type="transmembrane region" description="Helical" evidence="1">
    <location>
        <begin position="246"/>
        <end position="263"/>
    </location>
</feature>
<proteinExistence type="predicted"/>
<dbReference type="AlphaFoldDB" id="A0A068NTL1"/>
<accession>A0A068NTL1</accession>
<feature type="transmembrane region" description="Helical" evidence="1">
    <location>
        <begin position="110"/>
        <end position="134"/>
    </location>
</feature>
<feature type="transmembrane region" description="Helical" evidence="1">
    <location>
        <begin position="429"/>
        <end position="449"/>
    </location>
</feature>
<reference evidence="2 3" key="1">
    <citation type="journal article" date="2014" name="PLoS ONE">
        <title>The first complete genome sequence of the class fimbriimonadia in the phylum armatimonadetes.</title>
        <authorList>
            <person name="Hu Z.Y."/>
            <person name="Wang Y.Z."/>
            <person name="Im W.T."/>
            <person name="Wang S.Y."/>
            <person name="Zhao G.P."/>
            <person name="Zheng H.J."/>
            <person name="Quan Z.X."/>
        </authorList>
    </citation>
    <scope>NUCLEOTIDE SEQUENCE [LARGE SCALE GENOMIC DNA]</scope>
    <source>
        <strain evidence="2">Gsoil 348</strain>
    </source>
</reference>
<dbReference type="EMBL" id="CP007139">
    <property type="protein sequence ID" value="AIE84949.1"/>
    <property type="molecule type" value="Genomic_DNA"/>
</dbReference>
<keyword evidence="1" id="KW-0812">Transmembrane</keyword>
<keyword evidence="1" id="KW-1133">Transmembrane helix</keyword>
<evidence type="ECO:0000313" key="3">
    <source>
        <dbReference type="Proteomes" id="UP000027982"/>
    </source>
</evidence>
<feature type="transmembrane region" description="Helical" evidence="1">
    <location>
        <begin position="335"/>
        <end position="354"/>
    </location>
</feature>
<dbReference type="RefSeq" id="WP_025226443.1">
    <property type="nucleotide sequence ID" value="NZ_CP007139.1"/>
</dbReference>
<keyword evidence="3" id="KW-1185">Reference proteome</keyword>
<name>A0A068NTL1_FIMGI</name>
<evidence type="ECO:0000313" key="2">
    <source>
        <dbReference type="EMBL" id="AIE84949.1"/>
    </source>
</evidence>
<evidence type="ECO:0008006" key="4">
    <source>
        <dbReference type="Google" id="ProtNLM"/>
    </source>
</evidence>
<dbReference type="eggNOG" id="ENOG5032RG0">
    <property type="taxonomic scope" value="Bacteria"/>
</dbReference>
<protein>
    <recommendedName>
        <fullName evidence="4">ABC-2 type transport system permease protein</fullName>
    </recommendedName>
</protein>
<feature type="transmembrane region" description="Helical" evidence="1">
    <location>
        <begin position="26"/>
        <end position="46"/>
    </location>
</feature>
<evidence type="ECO:0000256" key="1">
    <source>
        <dbReference type="SAM" id="Phobius"/>
    </source>
</evidence>
<dbReference type="KEGG" id="fgi:OP10G_1581"/>